<accession>L8HB26</accession>
<dbReference type="RefSeq" id="XP_004351271.1">
    <property type="nucleotide sequence ID" value="XM_004351219.1"/>
</dbReference>
<sequence>MEKAQQKEASQDNDSADFKKAQETTKRKEPDGPILKGDTTDHDPPGSKRRQLSSDDFIEAKEEAGGRDLLWA</sequence>
<name>L8HB26_ACACF</name>
<dbReference type="KEGG" id="acan:ACA1_339370"/>
<dbReference type="GeneID" id="14923671"/>
<reference evidence="2 3" key="1">
    <citation type="journal article" date="2013" name="Genome Biol.">
        <title>Genome of Acanthamoeba castellanii highlights extensive lateral gene transfer and early evolution of tyrosine kinase signaling.</title>
        <authorList>
            <person name="Clarke M."/>
            <person name="Lohan A.J."/>
            <person name="Liu B."/>
            <person name="Lagkouvardos I."/>
            <person name="Roy S."/>
            <person name="Zafar N."/>
            <person name="Bertelli C."/>
            <person name="Schilde C."/>
            <person name="Kianianmomeni A."/>
            <person name="Burglin T.R."/>
            <person name="Frech C."/>
            <person name="Turcotte B."/>
            <person name="Kopec K.O."/>
            <person name="Synnott J.M."/>
            <person name="Choo C."/>
            <person name="Paponov I."/>
            <person name="Finkler A."/>
            <person name="Soon Heng Tan C."/>
            <person name="Hutchins A.P."/>
            <person name="Weinmeier T."/>
            <person name="Rattei T."/>
            <person name="Chu J.S."/>
            <person name="Gimenez G."/>
            <person name="Irimia M."/>
            <person name="Rigden D.J."/>
            <person name="Fitzpatrick D.A."/>
            <person name="Lorenzo-Morales J."/>
            <person name="Bateman A."/>
            <person name="Chiu C.H."/>
            <person name="Tang P."/>
            <person name="Hegemann P."/>
            <person name="Fromm H."/>
            <person name="Raoult D."/>
            <person name="Greub G."/>
            <person name="Miranda-Saavedra D."/>
            <person name="Chen N."/>
            <person name="Nash P."/>
            <person name="Ginger M.L."/>
            <person name="Horn M."/>
            <person name="Schaap P."/>
            <person name="Caler L."/>
            <person name="Loftus B."/>
        </authorList>
    </citation>
    <scope>NUCLEOTIDE SEQUENCE [LARGE SCALE GENOMIC DNA]</scope>
    <source>
        <strain evidence="2 3">Neff</strain>
    </source>
</reference>
<evidence type="ECO:0000313" key="3">
    <source>
        <dbReference type="Proteomes" id="UP000011083"/>
    </source>
</evidence>
<keyword evidence="3" id="KW-1185">Reference proteome</keyword>
<dbReference type="AlphaFoldDB" id="L8HB26"/>
<dbReference type="EMBL" id="KB007871">
    <property type="protein sequence ID" value="ELR22714.1"/>
    <property type="molecule type" value="Genomic_DNA"/>
</dbReference>
<evidence type="ECO:0000313" key="2">
    <source>
        <dbReference type="EMBL" id="ELR22714.1"/>
    </source>
</evidence>
<dbReference type="VEuPathDB" id="AmoebaDB:ACA1_339370"/>
<organism evidence="2 3">
    <name type="scientific">Acanthamoeba castellanii (strain ATCC 30010 / Neff)</name>
    <dbReference type="NCBI Taxonomy" id="1257118"/>
    <lineage>
        <taxon>Eukaryota</taxon>
        <taxon>Amoebozoa</taxon>
        <taxon>Discosea</taxon>
        <taxon>Longamoebia</taxon>
        <taxon>Centramoebida</taxon>
        <taxon>Acanthamoebidae</taxon>
        <taxon>Acanthamoeba</taxon>
    </lineage>
</organism>
<feature type="region of interest" description="Disordered" evidence="1">
    <location>
        <begin position="1"/>
        <end position="72"/>
    </location>
</feature>
<evidence type="ECO:0000256" key="1">
    <source>
        <dbReference type="SAM" id="MobiDB-lite"/>
    </source>
</evidence>
<dbReference type="Proteomes" id="UP000011083">
    <property type="component" value="Unassembled WGS sequence"/>
</dbReference>
<gene>
    <name evidence="2" type="ORF">ACA1_339370</name>
</gene>
<feature type="compositionally biased region" description="Basic and acidic residues" evidence="1">
    <location>
        <begin position="1"/>
        <end position="31"/>
    </location>
</feature>
<protein>
    <submittedName>
        <fullName evidence="2">Uncharacterized protein</fullName>
    </submittedName>
</protein>
<proteinExistence type="predicted"/>